<sequence length="92" mass="9209">MASASIQVSLTAGAATEIGFVPSGVVIDYNGGAARDTITTASAATVEASAALNAFTAAGTNRVIMGGTITNQTTLASAMPYTTTFDIDVIYQ</sequence>
<keyword evidence="2" id="KW-1185">Reference proteome</keyword>
<accession>A0ABU3SXC1</accession>
<comment type="caution">
    <text evidence="1">The sequence shown here is derived from an EMBL/GenBank/DDBJ whole genome shotgun (WGS) entry which is preliminary data.</text>
</comment>
<organism evidence="1 2">
    <name type="scientific">Paraglaciecola aquimarina</name>
    <dbReference type="NCBI Taxonomy" id="1235557"/>
    <lineage>
        <taxon>Bacteria</taxon>
        <taxon>Pseudomonadati</taxon>
        <taxon>Pseudomonadota</taxon>
        <taxon>Gammaproteobacteria</taxon>
        <taxon>Alteromonadales</taxon>
        <taxon>Alteromonadaceae</taxon>
        <taxon>Paraglaciecola</taxon>
    </lineage>
</organism>
<dbReference type="EMBL" id="JAWDIO010000002">
    <property type="protein sequence ID" value="MDU0354652.1"/>
    <property type="molecule type" value="Genomic_DNA"/>
</dbReference>
<name>A0ABU3SXC1_9ALTE</name>
<gene>
    <name evidence="1" type="ORF">RS130_12645</name>
</gene>
<dbReference type="RefSeq" id="WP_316026237.1">
    <property type="nucleotide sequence ID" value="NZ_JAWDIO010000002.1"/>
</dbReference>
<evidence type="ECO:0000313" key="2">
    <source>
        <dbReference type="Proteomes" id="UP001247805"/>
    </source>
</evidence>
<proteinExistence type="predicted"/>
<evidence type="ECO:0000313" key="1">
    <source>
        <dbReference type="EMBL" id="MDU0354652.1"/>
    </source>
</evidence>
<protein>
    <recommendedName>
        <fullName evidence="3">DUF4402 domain-containing protein</fullName>
    </recommendedName>
</protein>
<dbReference type="Proteomes" id="UP001247805">
    <property type="component" value="Unassembled WGS sequence"/>
</dbReference>
<evidence type="ECO:0008006" key="3">
    <source>
        <dbReference type="Google" id="ProtNLM"/>
    </source>
</evidence>
<reference evidence="1 2" key="1">
    <citation type="submission" date="2023-10" db="EMBL/GenBank/DDBJ databases">
        <title>Glaciecola aquimarina strain GGW-M5 nov., isolated from a coastal seawater.</title>
        <authorList>
            <person name="Bayburt H."/>
            <person name="Kim J.M."/>
            <person name="Choi B.J."/>
            <person name="Jeon C.O."/>
        </authorList>
    </citation>
    <scope>NUCLEOTIDE SEQUENCE [LARGE SCALE GENOMIC DNA]</scope>
    <source>
        <strain evidence="1 2">KCTC 32108</strain>
    </source>
</reference>